<keyword evidence="4" id="KW-1185">Reference proteome</keyword>
<comment type="caution">
    <text evidence="3">The sequence shown here is derived from an EMBL/GenBank/DDBJ whole genome shotgun (WGS) entry which is preliminary data.</text>
</comment>
<organism evidence="3 4">
    <name type="scientific">Lasius niger</name>
    <name type="common">Black garden ant</name>
    <dbReference type="NCBI Taxonomy" id="67767"/>
    <lineage>
        <taxon>Eukaryota</taxon>
        <taxon>Metazoa</taxon>
        <taxon>Ecdysozoa</taxon>
        <taxon>Arthropoda</taxon>
        <taxon>Hexapoda</taxon>
        <taxon>Insecta</taxon>
        <taxon>Pterygota</taxon>
        <taxon>Neoptera</taxon>
        <taxon>Endopterygota</taxon>
        <taxon>Hymenoptera</taxon>
        <taxon>Apocrita</taxon>
        <taxon>Aculeata</taxon>
        <taxon>Formicoidea</taxon>
        <taxon>Formicidae</taxon>
        <taxon>Formicinae</taxon>
        <taxon>Lasius</taxon>
        <taxon>Lasius</taxon>
    </lineage>
</organism>
<keyword evidence="1" id="KW-0175">Coiled coil</keyword>
<dbReference type="InterPro" id="IPR036361">
    <property type="entry name" value="SAP_dom_sf"/>
</dbReference>
<dbReference type="Gene3D" id="1.10.720.30">
    <property type="entry name" value="SAP domain"/>
    <property type="match status" value="1"/>
</dbReference>
<dbReference type="InterPro" id="IPR003034">
    <property type="entry name" value="SAP_dom"/>
</dbReference>
<evidence type="ECO:0000259" key="2">
    <source>
        <dbReference type="PROSITE" id="PS50800"/>
    </source>
</evidence>
<dbReference type="SUPFAM" id="SSF68906">
    <property type="entry name" value="SAP domain"/>
    <property type="match status" value="1"/>
</dbReference>
<dbReference type="Pfam" id="PF02037">
    <property type="entry name" value="SAP"/>
    <property type="match status" value="1"/>
</dbReference>
<proteinExistence type="predicted"/>
<sequence length="331" mass="38572">MSSPMTRDPKSFTVVELKEILKQKGLSTAGSKNELISRLFNVEPCNAWFKKTSAKNDENAMGLTSQSANQEELQSYDEDGARSIFNGRNDGNGDVGDMICLNGSNERLRRDNDERERMRQREIEIYRQEKELAERELALASREIEFLRWNQDDRASNGWQDILFETTSHEKITNRNQFTSVGVISSPILPTKINVTAIADLLSYFNGDSEIYETWEKQVKFLRTAYKLDDDLTKILIGTRLKGRAMEWFHSKPEYIGMTSDRLLDGLRGMFYHRPNKIALRYRFEGRVWKRNETFHDYVLHEKVIMANRIAINDDEVLGYIIEFQTRIFVP</sequence>
<dbReference type="AlphaFoldDB" id="A0A0J7KSW7"/>
<evidence type="ECO:0000256" key="1">
    <source>
        <dbReference type="SAM" id="Coils"/>
    </source>
</evidence>
<reference evidence="3 4" key="1">
    <citation type="submission" date="2015-04" db="EMBL/GenBank/DDBJ databases">
        <title>Lasius niger genome sequencing.</title>
        <authorList>
            <person name="Konorov E.A."/>
            <person name="Nikitin M.A."/>
            <person name="Kirill M.V."/>
            <person name="Chang P."/>
        </authorList>
    </citation>
    <scope>NUCLEOTIDE SEQUENCE [LARGE SCALE GENOMIC DNA]</scope>
    <source>
        <tissue evidence="3">Whole</tissue>
    </source>
</reference>
<evidence type="ECO:0000313" key="4">
    <source>
        <dbReference type="Proteomes" id="UP000036403"/>
    </source>
</evidence>
<dbReference type="OrthoDB" id="7692888at2759"/>
<evidence type="ECO:0000313" key="3">
    <source>
        <dbReference type="EMBL" id="KMQ93433.1"/>
    </source>
</evidence>
<dbReference type="EMBL" id="LBMM01003517">
    <property type="protein sequence ID" value="KMQ93433.1"/>
    <property type="molecule type" value="Genomic_DNA"/>
</dbReference>
<protein>
    <recommendedName>
        <fullName evidence="2">SAP domain-containing protein</fullName>
    </recommendedName>
</protein>
<dbReference type="Proteomes" id="UP000036403">
    <property type="component" value="Unassembled WGS sequence"/>
</dbReference>
<feature type="domain" description="SAP" evidence="2">
    <location>
        <begin position="9"/>
        <end position="43"/>
    </location>
</feature>
<dbReference type="PaxDb" id="67767-A0A0J7KSW7"/>
<gene>
    <name evidence="3" type="ORF">RF55_6468</name>
</gene>
<dbReference type="PROSITE" id="PS50800">
    <property type="entry name" value="SAP"/>
    <property type="match status" value="1"/>
</dbReference>
<feature type="coiled-coil region" evidence="1">
    <location>
        <begin position="101"/>
        <end position="150"/>
    </location>
</feature>
<name>A0A0J7KSW7_LASNI</name>
<accession>A0A0J7KSW7</accession>
<dbReference type="SMART" id="SM00513">
    <property type="entry name" value="SAP"/>
    <property type="match status" value="1"/>
</dbReference>